<evidence type="ECO:0000313" key="2">
    <source>
        <dbReference type="EMBL" id="MBM3331288.1"/>
    </source>
</evidence>
<keyword evidence="1" id="KW-1133">Transmembrane helix</keyword>
<dbReference type="SMART" id="SM01234">
    <property type="entry name" value="Haemolytic"/>
    <property type="match status" value="1"/>
</dbReference>
<accession>A0A938BTW4</accession>
<sequence>MRRAVLLILSLIGACVAGYDALSVFSEWMIGGYKAVLSPLQGSNVCNFHPTCSQFARGAIRSRGFLPGVLIGADRLMRCNTLAWSYYDTHYRGDVVGGRMPDPVENHIAWRPPPGEPGLVLVAQSEGTKTKPDASSAPRHPPAPSLGFADHLYSSGDYYQAAGEYLRVRFTSDSSGIGSYAGLMAGESYLRAGDLAQARHAFADLSAPAAQGLTQYGVARADFAAADYVGTRAALGSITSPVLGRQAKALEGWTYFRQHRFAEGASTLGALGTDEPSLQLATMDGHDIRRRSRLVSTLFSVIVPGAGQLYSGRAGDGAYSFLTVAGTGLVTLWYAADLAHRDRTGVKVSIFGAITALFYAGNVYGANIAARDHNLLQERRYVQRADSLFELMSLEPDYRPLLDSVPPDIAPPVRE</sequence>
<dbReference type="EMBL" id="VGIR01000024">
    <property type="protein sequence ID" value="MBM3331288.1"/>
    <property type="molecule type" value="Genomic_DNA"/>
</dbReference>
<protein>
    <submittedName>
        <fullName evidence="2">Membrane protein insertion efficiency factor YidD</fullName>
    </submittedName>
</protein>
<dbReference type="AlphaFoldDB" id="A0A938BTW4"/>
<dbReference type="Pfam" id="PF01809">
    <property type="entry name" value="YidD"/>
    <property type="match status" value="1"/>
</dbReference>
<gene>
    <name evidence="2" type="primary">yidD</name>
    <name evidence="2" type="ORF">FJY68_05460</name>
</gene>
<feature type="transmembrane region" description="Helical" evidence="1">
    <location>
        <begin position="318"/>
        <end position="336"/>
    </location>
</feature>
<name>A0A938BTW4_UNCW3</name>
<dbReference type="NCBIfam" id="TIGR00278">
    <property type="entry name" value="membrane protein insertion efficiency factor YidD"/>
    <property type="match status" value="1"/>
</dbReference>
<dbReference type="Proteomes" id="UP000779900">
    <property type="component" value="Unassembled WGS sequence"/>
</dbReference>
<organism evidence="2 3">
    <name type="scientific">candidate division WOR-3 bacterium</name>
    <dbReference type="NCBI Taxonomy" id="2052148"/>
    <lineage>
        <taxon>Bacteria</taxon>
        <taxon>Bacteria division WOR-3</taxon>
    </lineage>
</organism>
<dbReference type="PROSITE" id="PS51257">
    <property type="entry name" value="PROKAR_LIPOPROTEIN"/>
    <property type="match status" value="1"/>
</dbReference>
<evidence type="ECO:0000313" key="3">
    <source>
        <dbReference type="Proteomes" id="UP000779900"/>
    </source>
</evidence>
<feature type="transmembrane region" description="Helical" evidence="1">
    <location>
        <begin position="348"/>
        <end position="370"/>
    </location>
</feature>
<keyword evidence="1" id="KW-0812">Transmembrane</keyword>
<comment type="caution">
    <text evidence="2">The sequence shown here is derived from an EMBL/GenBank/DDBJ whole genome shotgun (WGS) entry which is preliminary data.</text>
</comment>
<keyword evidence="1" id="KW-0472">Membrane</keyword>
<dbReference type="PANTHER" id="PTHR33383:SF1">
    <property type="entry name" value="MEMBRANE PROTEIN INSERTION EFFICIENCY FACTOR-RELATED"/>
    <property type="match status" value="1"/>
</dbReference>
<dbReference type="PANTHER" id="PTHR33383">
    <property type="entry name" value="MEMBRANE PROTEIN INSERTION EFFICIENCY FACTOR-RELATED"/>
    <property type="match status" value="1"/>
</dbReference>
<evidence type="ECO:0000256" key="1">
    <source>
        <dbReference type="SAM" id="Phobius"/>
    </source>
</evidence>
<proteinExistence type="predicted"/>
<dbReference type="InterPro" id="IPR002696">
    <property type="entry name" value="Membr_insert_effic_factor_YidD"/>
</dbReference>
<reference evidence="2" key="1">
    <citation type="submission" date="2019-03" db="EMBL/GenBank/DDBJ databases">
        <title>Lake Tanganyika Metagenome-Assembled Genomes (MAGs).</title>
        <authorList>
            <person name="Tran P."/>
        </authorList>
    </citation>
    <scope>NUCLEOTIDE SEQUENCE</scope>
    <source>
        <strain evidence="2">K_DeepCast_150m_m2_040</strain>
    </source>
</reference>